<name>A0A9P6UUT2_9FUNG</name>
<dbReference type="SUPFAM" id="SSF51197">
    <property type="entry name" value="Clavaminate synthase-like"/>
    <property type="match status" value="1"/>
</dbReference>
<dbReference type="SMART" id="SM00558">
    <property type="entry name" value="JmjC"/>
    <property type="match status" value="1"/>
</dbReference>
<dbReference type="AlphaFoldDB" id="A0A9P6UUT2"/>
<feature type="region of interest" description="Disordered" evidence="1">
    <location>
        <begin position="1"/>
        <end position="24"/>
    </location>
</feature>
<dbReference type="Pfam" id="PF13621">
    <property type="entry name" value="Cupin_8"/>
    <property type="match status" value="1"/>
</dbReference>
<reference evidence="3" key="1">
    <citation type="journal article" date="2020" name="Fungal Divers.">
        <title>Resolving the Mortierellaceae phylogeny through synthesis of multi-gene phylogenetics and phylogenomics.</title>
        <authorList>
            <person name="Vandepol N."/>
            <person name="Liber J."/>
            <person name="Desiro A."/>
            <person name="Na H."/>
            <person name="Kennedy M."/>
            <person name="Barry K."/>
            <person name="Grigoriev I.V."/>
            <person name="Miller A.N."/>
            <person name="O'Donnell K."/>
            <person name="Stajich J.E."/>
            <person name="Bonito G."/>
        </authorList>
    </citation>
    <scope>NUCLEOTIDE SEQUENCE</scope>
    <source>
        <strain evidence="3">REB-010B</strain>
    </source>
</reference>
<proteinExistence type="predicted"/>
<dbReference type="PANTHER" id="PTHR12461">
    <property type="entry name" value="HYPOXIA-INDUCIBLE FACTOR 1 ALPHA INHIBITOR-RELATED"/>
    <property type="match status" value="1"/>
</dbReference>
<dbReference type="InterPro" id="IPR041667">
    <property type="entry name" value="Cupin_8"/>
</dbReference>
<evidence type="ECO:0000313" key="3">
    <source>
        <dbReference type="EMBL" id="KAG0320228.1"/>
    </source>
</evidence>
<protein>
    <recommendedName>
        <fullName evidence="2">JmjC domain-containing protein</fullName>
    </recommendedName>
</protein>
<dbReference type="OrthoDB" id="263283at2759"/>
<accession>A0A9P6UUT2</accession>
<feature type="compositionally biased region" description="Polar residues" evidence="1">
    <location>
        <begin position="1"/>
        <end position="16"/>
    </location>
</feature>
<organism evidence="3 4">
    <name type="scientific">Dissophora globulifera</name>
    <dbReference type="NCBI Taxonomy" id="979702"/>
    <lineage>
        <taxon>Eukaryota</taxon>
        <taxon>Fungi</taxon>
        <taxon>Fungi incertae sedis</taxon>
        <taxon>Mucoromycota</taxon>
        <taxon>Mortierellomycotina</taxon>
        <taxon>Mortierellomycetes</taxon>
        <taxon>Mortierellales</taxon>
        <taxon>Mortierellaceae</taxon>
        <taxon>Dissophora</taxon>
    </lineage>
</organism>
<evidence type="ECO:0000259" key="2">
    <source>
        <dbReference type="PROSITE" id="PS51184"/>
    </source>
</evidence>
<comment type="caution">
    <text evidence="3">The sequence shown here is derived from an EMBL/GenBank/DDBJ whole genome shotgun (WGS) entry which is preliminary data.</text>
</comment>
<dbReference type="InterPro" id="IPR003347">
    <property type="entry name" value="JmjC_dom"/>
</dbReference>
<evidence type="ECO:0000313" key="4">
    <source>
        <dbReference type="Proteomes" id="UP000738325"/>
    </source>
</evidence>
<dbReference type="EMBL" id="JAAAIP010000292">
    <property type="protein sequence ID" value="KAG0320228.1"/>
    <property type="molecule type" value="Genomic_DNA"/>
</dbReference>
<dbReference type="Proteomes" id="UP000738325">
    <property type="component" value="Unassembled WGS sequence"/>
</dbReference>
<evidence type="ECO:0000256" key="1">
    <source>
        <dbReference type="SAM" id="MobiDB-lite"/>
    </source>
</evidence>
<sequence length="463" mass="50041">MAVLTASTPKQIQGLPQPSDGFPRRFRNRQPLAIRQIVSPEVLARWSSDQEHVAQALTQSVQPLSAADPPTQAPPQLPVMVAEDTKNFIDNPQFTKQINMTAKEIVARVLVRAAFSSDLPHNAGSSSDVKGDEDEASTDMFVQEDDAQTSTPRTILASTSTATTTATASCPLCESHASEQANFDSLLHNSLHQHLVKNHCKDDNNQESLFGRRFYYRGPVPASLYSDLDIPRLLSSLSLPSQSTATASAPNKDLMRIWMSLAGATTPLHYDSCHGILIQLVGRKRFVVFSHDDANSLYAYDGISGPGHASKVRGLGHCFPFANATASAAAAAESSAEATAHTTSSTSPLSLKAASPLISLPASLASSTSSLLSITAPPRSLSSLSRRNQDDSHLQDNMADLLERWPKVKNTDPWVVDLEPGDALYTPPGFWHEVTSVDNSISITVPWDMDVNELQSLPAHMLK</sequence>
<dbReference type="Gene3D" id="2.60.120.650">
    <property type="entry name" value="Cupin"/>
    <property type="match status" value="1"/>
</dbReference>
<dbReference type="PROSITE" id="PS51184">
    <property type="entry name" value="JMJC"/>
    <property type="match status" value="1"/>
</dbReference>
<gene>
    <name evidence="3" type="ORF">BGZ99_004651</name>
</gene>
<feature type="domain" description="JmjC" evidence="2">
    <location>
        <begin position="219"/>
        <end position="463"/>
    </location>
</feature>
<dbReference type="PANTHER" id="PTHR12461:SF90">
    <property type="entry name" value="JUMONJI-LIKE PROTEIN"/>
    <property type="match status" value="1"/>
</dbReference>
<keyword evidence="4" id="KW-1185">Reference proteome</keyword>